<dbReference type="Pfam" id="PF05504">
    <property type="entry name" value="Spore_GerAC"/>
    <property type="match status" value="1"/>
</dbReference>
<dbReference type="InterPro" id="IPR057336">
    <property type="entry name" value="GerAC_N"/>
</dbReference>
<dbReference type="Pfam" id="PF25198">
    <property type="entry name" value="Spore_GerAC_N"/>
    <property type="match status" value="1"/>
</dbReference>
<name>A0A494ZVM8_9BACI</name>
<keyword evidence="5" id="KW-0472">Membrane</keyword>
<organism evidence="10 11">
    <name type="scientific">Oceanobacillus halophilus</name>
    <dbReference type="NCBI Taxonomy" id="930130"/>
    <lineage>
        <taxon>Bacteria</taxon>
        <taxon>Bacillati</taxon>
        <taxon>Bacillota</taxon>
        <taxon>Bacilli</taxon>
        <taxon>Bacillales</taxon>
        <taxon>Bacillaceae</taxon>
        <taxon>Oceanobacillus</taxon>
    </lineage>
</organism>
<accession>A0A494ZVM8</accession>
<evidence type="ECO:0000256" key="1">
    <source>
        <dbReference type="ARBA" id="ARBA00004635"/>
    </source>
</evidence>
<dbReference type="GO" id="GO:0009847">
    <property type="term" value="P:spore germination"/>
    <property type="evidence" value="ECO:0007669"/>
    <property type="project" value="InterPro"/>
</dbReference>
<protein>
    <submittedName>
        <fullName evidence="10">Ger(X)C family spore germination protein</fullName>
    </submittedName>
</protein>
<dbReference type="PANTHER" id="PTHR35789">
    <property type="entry name" value="SPORE GERMINATION PROTEIN B3"/>
    <property type="match status" value="1"/>
</dbReference>
<comment type="caution">
    <text evidence="10">The sequence shown here is derived from an EMBL/GenBank/DDBJ whole genome shotgun (WGS) entry which is preliminary data.</text>
</comment>
<keyword evidence="6" id="KW-0564">Palmitate</keyword>
<evidence type="ECO:0000313" key="11">
    <source>
        <dbReference type="Proteomes" id="UP000269301"/>
    </source>
</evidence>
<dbReference type="GO" id="GO:0016020">
    <property type="term" value="C:membrane"/>
    <property type="evidence" value="ECO:0007669"/>
    <property type="project" value="UniProtKB-SubCell"/>
</dbReference>
<reference evidence="10 11" key="1">
    <citation type="journal article" date="2016" name="Int. J. Syst. Evol. Microbiol.">
        <title>Oceanobacillus halophilus sp. nov., a novel moderately halophilic bacterium from a hypersaline lake.</title>
        <authorList>
            <person name="Amoozegar M.A."/>
            <person name="Bagheri M."/>
            <person name="Makhdoumi A."/>
            <person name="Nikou M.M."/>
            <person name="Fazeli S.A.S."/>
            <person name="Schumann P."/>
            <person name="Sproer C."/>
            <person name="Sanchez-Porro C."/>
            <person name="Ventosa A."/>
        </authorList>
    </citation>
    <scope>NUCLEOTIDE SEQUENCE [LARGE SCALE GENOMIC DNA]</scope>
    <source>
        <strain evidence="10 11">DSM 23996</strain>
    </source>
</reference>
<dbReference type="InterPro" id="IPR046953">
    <property type="entry name" value="Spore_GerAC-like_C"/>
</dbReference>
<keyword evidence="3" id="KW-0309">Germination</keyword>
<dbReference type="AlphaFoldDB" id="A0A494ZVM8"/>
<comment type="subcellular location">
    <subcellularLocation>
        <location evidence="1">Membrane</location>
        <topology evidence="1">Lipid-anchor</topology>
    </subcellularLocation>
</comment>
<keyword evidence="7" id="KW-0449">Lipoprotein</keyword>
<evidence type="ECO:0000256" key="4">
    <source>
        <dbReference type="ARBA" id="ARBA00022729"/>
    </source>
</evidence>
<keyword evidence="11" id="KW-1185">Reference proteome</keyword>
<keyword evidence="4" id="KW-0732">Signal</keyword>
<gene>
    <name evidence="10" type="ORF">D8M06_18640</name>
</gene>
<evidence type="ECO:0000256" key="7">
    <source>
        <dbReference type="ARBA" id="ARBA00023288"/>
    </source>
</evidence>
<evidence type="ECO:0000259" key="9">
    <source>
        <dbReference type="Pfam" id="PF25198"/>
    </source>
</evidence>
<dbReference type="Proteomes" id="UP000269301">
    <property type="component" value="Unassembled WGS sequence"/>
</dbReference>
<feature type="domain" description="Spore germination GerAC-like C-terminal" evidence="8">
    <location>
        <begin position="220"/>
        <end position="402"/>
    </location>
</feature>
<dbReference type="NCBIfam" id="TIGR02887">
    <property type="entry name" value="spore_ger_x_C"/>
    <property type="match status" value="1"/>
</dbReference>
<dbReference type="Gene3D" id="3.30.300.210">
    <property type="entry name" value="Nutrient germinant receptor protein C, domain 3"/>
    <property type="match status" value="1"/>
</dbReference>
<dbReference type="InterPro" id="IPR038501">
    <property type="entry name" value="Spore_GerAC_C_sf"/>
</dbReference>
<evidence type="ECO:0000256" key="5">
    <source>
        <dbReference type="ARBA" id="ARBA00023136"/>
    </source>
</evidence>
<evidence type="ECO:0000313" key="10">
    <source>
        <dbReference type="EMBL" id="RKQ28646.1"/>
    </source>
</evidence>
<evidence type="ECO:0000259" key="8">
    <source>
        <dbReference type="Pfam" id="PF05504"/>
    </source>
</evidence>
<dbReference type="InterPro" id="IPR008844">
    <property type="entry name" value="Spore_GerAC-like"/>
</dbReference>
<comment type="similarity">
    <text evidence="2">Belongs to the GerABKC lipoprotein family.</text>
</comment>
<feature type="domain" description="Spore germination protein N-terminal" evidence="9">
    <location>
        <begin position="47"/>
        <end position="209"/>
    </location>
</feature>
<sequence>MFIHFFCYQLFYLKKESKEKRRKNMQSKFIRLLLVPLILLSGCVPNQVIEELAVISARGIDFTDDGKLEKTMNIIRFDPQSDEIYTTISGVSDTLKGARKNASFTTAYELVEGQMNLEIFGKEVAQKGIASYINTSVRDALASETMKVMVSATTAKAIFNSDSPESQSLGNYFDVLIDKQVSEGSLVPSSIHDFTRSTETIGQDGVMPLAGLENNTPTIMGLALFDKYQYVSDISLEQGLLLNLILNNLRETPMEIHLPRSPFEKYIIKDNTLNKDDDEKDELSIQVIVIDGKSKTDVTDMKETSFKTNVKMEIELIETSELLRIKDKKAASILEKEVEKKIKKQYENLLKQVQEVNVDPFGYGKLYRANKKDGKMKEEEWRKKFPEIKVNFNVNVRLSNYGSVQ</sequence>
<proteinExistence type="inferred from homology"/>
<evidence type="ECO:0000256" key="3">
    <source>
        <dbReference type="ARBA" id="ARBA00022544"/>
    </source>
</evidence>
<evidence type="ECO:0000256" key="2">
    <source>
        <dbReference type="ARBA" id="ARBA00007886"/>
    </source>
</evidence>
<dbReference type="PANTHER" id="PTHR35789:SF1">
    <property type="entry name" value="SPORE GERMINATION PROTEIN B3"/>
    <property type="match status" value="1"/>
</dbReference>
<dbReference type="EMBL" id="RBZP01000029">
    <property type="protein sequence ID" value="RKQ28646.1"/>
    <property type="molecule type" value="Genomic_DNA"/>
</dbReference>
<evidence type="ECO:0000256" key="6">
    <source>
        <dbReference type="ARBA" id="ARBA00023139"/>
    </source>
</evidence>